<dbReference type="OrthoDB" id="7973909at2759"/>
<gene>
    <name evidence="2" type="ORF">FF38_03621</name>
</gene>
<dbReference type="EMBL" id="JRES01000065">
    <property type="protein sequence ID" value="KNC34426.1"/>
    <property type="molecule type" value="Genomic_DNA"/>
</dbReference>
<dbReference type="Proteomes" id="UP000037069">
    <property type="component" value="Unassembled WGS sequence"/>
</dbReference>
<dbReference type="AlphaFoldDB" id="A0A0L0CQB1"/>
<evidence type="ECO:0000313" key="2">
    <source>
        <dbReference type="EMBL" id="KNC34426.1"/>
    </source>
</evidence>
<feature type="chain" id="PRO_5005536761" evidence="1">
    <location>
        <begin position="29"/>
        <end position="373"/>
    </location>
</feature>
<keyword evidence="3" id="KW-1185">Reference proteome</keyword>
<comment type="caution">
    <text evidence="2">The sequence shown here is derived from an EMBL/GenBank/DDBJ whole genome shotgun (WGS) entry which is preliminary data.</text>
</comment>
<organism evidence="2 3">
    <name type="scientific">Lucilia cuprina</name>
    <name type="common">Green bottle fly</name>
    <name type="synonym">Australian sheep blowfly</name>
    <dbReference type="NCBI Taxonomy" id="7375"/>
    <lineage>
        <taxon>Eukaryota</taxon>
        <taxon>Metazoa</taxon>
        <taxon>Ecdysozoa</taxon>
        <taxon>Arthropoda</taxon>
        <taxon>Hexapoda</taxon>
        <taxon>Insecta</taxon>
        <taxon>Pterygota</taxon>
        <taxon>Neoptera</taxon>
        <taxon>Endopterygota</taxon>
        <taxon>Diptera</taxon>
        <taxon>Brachycera</taxon>
        <taxon>Muscomorpha</taxon>
        <taxon>Oestroidea</taxon>
        <taxon>Calliphoridae</taxon>
        <taxon>Luciliinae</taxon>
        <taxon>Lucilia</taxon>
    </lineage>
</organism>
<keyword evidence="1" id="KW-0732">Signal</keyword>
<dbReference type="OMA" id="THHMYAS"/>
<feature type="signal peptide" evidence="1">
    <location>
        <begin position="1"/>
        <end position="28"/>
    </location>
</feature>
<sequence length="373" mass="43879">MSALEMKTTEIFALILLSCSLNIVPVICSSQHLLDAWNEIKSNYFNDIQQSNNIYRQIKEEQYALAQLRSIVEKHLRDKNAEELANALNSDDILNSAKNLKEIMNNITNYYDNQMIDSIFVQAINEIILRGNVLAMPDLLWNIYQKNYVKYEIMLRFQIQLYNSVSYRHHKNEKVFLQNYAYILHKIKKELLYDSVDLSLKSSVQNIVDKLPNNIKFLYFAPYFCLLNIKYEKYIYTAIEAKVDPLSRYIWLWYDNKSMDNTGYLNVDIAEYNLNNKKQLKVALKSTTYKIYYYMMPSTKMIAGWDTVGTPSNHIWDLEFVDDDRVVFSQNGYLMCGVEQHDNERRNVGGRKIGQVSSTNSECQWRLGECKFK</sequence>
<evidence type="ECO:0000313" key="3">
    <source>
        <dbReference type="Proteomes" id="UP000037069"/>
    </source>
</evidence>
<proteinExistence type="predicted"/>
<accession>A0A0L0CQB1</accession>
<evidence type="ECO:0000256" key="1">
    <source>
        <dbReference type="SAM" id="SignalP"/>
    </source>
</evidence>
<name>A0A0L0CQB1_LUCCU</name>
<reference evidence="2 3" key="1">
    <citation type="journal article" date="2015" name="Nat. Commun.">
        <title>Lucilia cuprina genome unlocks parasitic fly biology to underpin future interventions.</title>
        <authorList>
            <person name="Anstead C.A."/>
            <person name="Korhonen P.K."/>
            <person name="Young N.D."/>
            <person name="Hall R.S."/>
            <person name="Jex A.R."/>
            <person name="Murali S.C."/>
            <person name="Hughes D.S."/>
            <person name="Lee S.F."/>
            <person name="Perry T."/>
            <person name="Stroehlein A.J."/>
            <person name="Ansell B.R."/>
            <person name="Breugelmans B."/>
            <person name="Hofmann A."/>
            <person name="Qu J."/>
            <person name="Dugan S."/>
            <person name="Lee S.L."/>
            <person name="Chao H."/>
            <person name="Dinh H."/>
            <person name="Han Y."/>
            <person name="Doddapaneni H.V."/>
            <person name="Worley K.C."/>
            <person name="Muzny D.M."/>
            <person name="Ioannidis P."/>
            <person name="Waterhouse R.M."/>
            <person name="Zdobnov E.M."/>
            <person name="James P.J."/>
            <person name="Bagnall N.H."/>
            <person name="Kotze A.C."/>
            <person name="Gibbs R.A."/>
            <person name="Richards S."/>
            <person name="Batterham P."/>
            <person name="Gasser R.B."/>
        </authorList>
    </citation>
    <scope>NUCLEOTIDE SEQUENCE [LARGE SCALE GENOMIC DNA]</scope>
    <source>
        <strain evidence="2 3">LS</strain>
        <tissue evidence="2">Full body</tissue>
    </source>
</reference>
<protein>
    <submittedName>
        <fullName evidence="2">Uncharacterized protein</fullName>
    </submittedName>
</protein>